<dbReference type="RefSeq" id="WP_038129236.1">
    <property type="nucleotide sequence ID" value="NZ_AUNB01000016.1"/>
</dbReference>
<dbReference type="InterPro" id="IPR003723">
    <property type="entry name" value="Precorrin-6x_reduct"/>
</dbReference>
<dbReference type="SUPFAM" id="SSF52518">
    <property type="entry name" value="Thiamin diphosphate-binding fold (THDP-binding)"/>
    <property type="match status" value="1"/>
</dbReference>
<evidence type="ECO:0000256" key="3">
    <source>
        <dbReference type="ARBA" id="ARBA00023002"/>
    </source>
</evidence>
<comment type="caution">
    <text evidence="4">The sequence shown here is derived from an EMBL/GenBank/DDBJ whole genome shotgun (WGS) entry which is preliminary data.</text>
</comment>
<gene>
    <name evidence="4" type="ORF">DT23_12795</name>
</gene>
<dbReference type="STRING" id="1353528.DT23_12795"/>
<organism evidence="4 5">
    <name type="scientific">Thioclava indica</name>
    <dbReference type="NCBI Taxonomy" id="1353528"/>
    <lineage>
        <taxon>Bacteria</taxon>
        <taxon>Pseudomonadati</taxon>
        <taxon>Pseudomonadota</taxon>
        <taxon>Alphaproteobacteria</taxon>
        <taxon>Rhodobacterales</taxon>
        <taxon>Paracoccaceae</taxon>
        <taxon>Thioclava</taxon>
    </lineage>
</organism>
<keyword evidence="2" id="KW-0169">Cobalamin biosynthesis</keyword>
<accession>A0A074JYS5</accession>
<sequence>MTRLLLLGGTTEASQLARRLADEPISAVFSYAGRTQSPVAQPLPTRIGGFGGRDGLVAYIRAHQITHVIDATHPFAAQISRNAIAACAQTGTPLLAFERAPWQAGAGDRWHHVRALQDAPDALPESSAQVFLAIGKQHLDLFAAHAQHHYLVRLVDPPDAPLPLRHAEVVIARGPFTEADDSALLRAHAITHIVAKNSGGSGARAKLLAARALGIEVIMIDRPTLPAREIRDSVDGVMSWLRDHAPSPANVTPRGV</sequence>
<evidence type="ECO:0008006" key="6">
    <source>
        <dbReference type="Google" id="ProtNLM"/>
    </source>
</evidence>
<dbReference type="PANTHER" id="PTHR36925:SF1">
    <property type="entry name" value="COBALT-PRECORRIN-6A REDUCTASE"/>
    <property type="match status" value="1"/>
</dbReference>
<dbReference type="OrthoDB" id="5183775at2"/>
<evidence type="ECO:0000256" key="2">
    <source>
        <dbReference type="ARBA" id="ARBA00022573"/>
    </source>
</evidence>
<dbReference type="UniPathway" id="UPA00148"/>
<dbReference type="GO" id="GO:0016994">
    <property type="term" value="F:precorrin-6A reductase activity"/>
    <property type="evidence" value="ECO:0007669"/>
    <property type="project" value="InterPro"/>
</dbReference>
<dbReference type="NCBIfam" id="NF005968">
    <property type="entry name" value="PRK08057.1-2"/>
    <property type="match status" value="1"/>
</dbReference>
<dbReference type="AlphaFoldDB" id="A0A074JYS5"/>
<dbReference type="PANTHER" id="PTHR36925">
    <property type="entry name" value="COBALT-PRECORRIN-6A REDUCTASE"/>
    <property type="match status" value="1"/>
</dbReference>
<keyword evidence="5" id="KW-1185">Reference proteome</keyword>
<dbReference type="Pfam" id="PF02571">
    <property type="entry name" value="CbiJ"/>
    <property type="match status" value="1"/>
</dbReference>
<keyword evidence="3" id="KW-0560">Oxidoreductase</keyword>
<dbReference type="Proteomes" id="UP000027471">
    <property type="component" value="Unassembled WGS sequence"/>
</dbReference>
<dbReference type="eggNOG" id="COG2099">
    <property type="taxonomic scope" value="Bacteria"/>
</dbReference>
<proteinExistence type="predicted"/>
<dbReference type="InterPro" id="IPR029061">
    <property type="entry name" value="THDP-binding"/>
</dbReference>
<dbReference type="PROSITE" id="PS51014">
    <property type="entry name" value="COBK_CBIJ"/>
    <property type="match status" value="1"/>
</dbReference>
<dbReference type="EMBL" id="AUNB01000016">
    <property type="protein sequence ID" value="KEO60713.1"/>
    <property type="molecule type" value="Genomic_DNA"/>
</dbReference>
<reference evidence="4 5" key="1">
    <citation type="journal article" date="2015" name="Antonie Van Leeuwenhoek">
        <title>Thioclava indica sp. nov., isolated from surface seawater of the Indian Ocean.</title>
        <authorList>
            <person name="Liu Y."/>
            <person name="Lai Q."/>
            <person name="Du J."/>
            <person name="Xu H."/>
            <person name="Jiang L."/>
            <person name="Shao Z."/>
        </authorList>
    </citation>
    <scope>NUCLEOTIDE SEQUENCE [LARGE SCALE GENOMIC DNA]</scope>
    <source>
        <strain evidence="4 5">DT23-4</strain>
    </source>
</reference>
<evidence type="ECO:0000313" key="4">
    <source>
        <dbReference type="EMBL" id="KEO60713.1"/>
    </source>
</evidence>
<name>A0A074JYS5_9RHOB</name>
<dbReference type="GO" id="GO:0009236">
    <property type="term" value="P:cobalamin biosynthetic process"/>
    <property type="evidence" value="ECO:0007669"/>
    <property type="project" value="UniProtKB-UniPathway"/>
</dbReference>
<evidence type="ECO:0000256" key="1">
    <source>
        <dbReference type="ARBA" id="ARBA00004953"/>
    </source>
</evidence>
<dbReference type="NCBIfam" id="TIGR00715">
    <property type="entry name" value="precor6x_red"/>
    <property type="match status" value="1"/>
</dbReference>
<evidence type="ECO:0000313" key="5">
    <source>
        <dbReference type="Proteomes" id="UP000027471"/>
    </source>
</evidence>
<protein>
    <recommendedName>
        <fullName evidence="6">Cobalt-precorrin-6x reductase</fullName>
    </recommendedName>
</protein>
<comment type="pathway">
    <text evidence="1">Cofactor biosynthesis; adenosylcobalamin biosynthesis.</text>
</comment>